<dbReference type="PANTHER" id="PTHR12302">
    <property type="entry name" value="EBNA2 BINDING PROTEIN P100"/>
    <property type="match status" value="1"/>
</dbReference>
<proteinExistence type="predicted"/>
<dbReference type="InterPro" id="IPR002071">
    <property type="entry name" value="Thermonucl_AS"/>
</dbReference>
<dbReference type="InterPro" id="IPR035437">
    <property type="entry name" value="SNase_OB-fold_sf"/>
</dbReference>
<evidence type="ECO:0000313" key="6">
    <source>
        <dbReference type="Proteomes" id="UP000001366"/>
    </source>
</evidence>
<dbReference type="SMART" id="SM00318">
    <property type="entry name" value="SNc"/>
    <property type="match status" value="1"/>
</dbReference>
<keyword evidence="1" id="KW-0540">Nuclease</keyword>
<keyword evidence="2" id="KW-0255">Endonuclease</keyword>
<dbReference type="HOGENOM" id="CLU_046484_5_3_0"/>
<dbReference type="PROSITE" id="PS50830">
    <property type="entry name" value="TNASE_3"/>
    <property type="match status" value="1"/>
</dbReference>
<dbReference type="GO" id="GO:1990599">
    <property type="term" value="F:3' overhang single-stranded DNA endodeoxyribonuclease activity"/>
    <property type="evidence" value="ECO:0007669"/>
    <property type="project" value="UniProtKB-EC"/>
</dbReference>
<sequence>MKVKILFFLCFLAIITLSEGKEVWKPPKEFVKAKVLRVIDGDTVVVSIPEVKFNNRKKLKNLRFTVRLIGIDTPESRPNRRSKIQSEHTKKDIKTIIQLGKKAKEFTQSVLRKKGKKRLFRTVFLEFDVQPQDRYGRLLAYVWLPDGKMLNEIIICSGYAYPLTIPPNVKYKDRFLKCFREAREKQRGLWKK</sequence>
<keyword evidence="3 5" id="KW-0378">Hydrolase</keyword>
<name>C0QUR4_PERMH</name>
<evidence type="ECO:0000259" key="4">
    <source>
        <dbReference type="PROSITE" id="PS50830"/>
    </source>
</evidence>
<dbReference type="InterPro" id="IPR016071">
    <property type="entry name" value="Staphylococal_nuclease_OB-fold"/>
</dbReference>
<dbReference type="STRING" id="123214.PERMA_0640"/>
<dbReference type="KEGG" id="pmx:PERMA_0640"/>
<keyword evidence="6" id="KW-1185">Reference proteome</keyword>
<dbReference type="Pfam" id="PF00565">
    <property type="entry name" value="SNase"/>
    <property type="match status" value="1"/>
</dbReference>
<evidence type="ECO:0000256" key="1">
    <source>
        <dbReference type="ARBA" id="ARBA00022722"/>
    </source>
</evidence>
<dbReference type="PANTHER" id="PTHR12302:SF3">
    <property type="entry name" value="SERINE_THREONINE-PROTEIN KINASE 31"/>
    <property type="match status" value="1"/>
</dbReference>
<dbReference type="EC" id="3.1.31.1" evidence="5"/>
<organism evidence="5 6">
    <name type="scientific">Persephonella marina (strain DSM 14350 / EX-H1)</name>
    <dbReference type="NCBI Taxonomy" id="123214"/>
    <lineage>
        <taxon>Bacteria</taxon>
        <taxon>Pseudomonadati</taxon>
        <taxon>Aquificota</taxon>
        <taxon>Aquificia</taxon>
        <taxon>Aquificales</taxon>
        <taxon>Hydrogenothermaceae</taxon>
        <taxon>Persephonella</taxon>
    </lineage>
</organism>
<evidence type="ECO:0000256" key="3">
    <source>
        <dbReference type="ARBA" id="ARBA00022801"/>
    </source>
</evidence>
<feature type="domain" description="TNase-like" evidence="4">
    <location>
        <begin position="29"/>
        <end position="192"/>
    </location>
</feature>
<dbReference type="PROSITE" id="PS01284">
    <property type="entry name" value="TNASE_2"/>
    <property type="match status" value="1"/>
</dbReference>
<dbReference type="PaxDb" id="123214-PERMA_0640"/>
<dbReference type="AlphaFoldDB" id="C0QUR4"/>
<evidence type="ECO:0000256" key="2">
    <source>
        <dbReference type="ARBA" id="ARBA00022759"/>
    </source>
</evidence>
<protein>
    <submittedName>
        <fullName evidence="5">Thermonuclease (TNase) (Micrococcal nuclease)(Staphylococcal nuclease)</fullName>
        <ecNumber evidence="5">3.1.31.1</ecNumber>
    </submittedName>
</protein>
<accession>C0QUR4</accession>
<dbReference type="OrthoDB" id="4376109at2"/>
<dbReference type="GO" id="GO:0003676">
    <property type="term" value="F:nucleic acid binding"/>
    <property type="evidence" value="ECO:0007669"/>
    <property type="project" value="InterPro"/>
</dbReference>
<evidence type="ECO:0000313" key="5">
    <source>
        <dbReference type="EMBL" id="ACO04369.1"/>
    </source>
</evidence>
<dbReference type="Gene3D" id="2.40.50.90">
    <property type="match status" value="1"/>
</dbReference>
<dbReference type="SUPFAM" id="SSF50199">
    <property type="entry name" value="Staphylococcal nuclease"/>
    <property type="match status" value="1"/>
</dbReference>
<dbReference type="Proteomes" id="UP000001366">
    <property type="component" value="Chromosome"/>
</dbReference>
<reference evidence="5 6" key="1">
    <citation type="journal article" date="2009" name="J. Bacteriol.">
        <title>Complete and draft genome sequences of six members of the Aquificales.</title>
        <authorList>
            <person name="Reysenbach A.L."/>
            <person name="Hamamura N."/>
            <person name="Podar M."/>
            <person name="Griffiths E."/>
            <person name="Ferreira S."/>
            <person name="Hochstein R."/>
            <person name="Heidelberg J."/>
            <person name="Johnson J."/>
            <person name="Mead D."/>
            <person name="Pohorille A."/>
            <person name="Sarmiento M."/>
            <person name="Schweighofer K."/>
            <person name="Seshadri R."/>
            <person name="Voytek M.A."/>
        </authorList>
    </citation>
    <scope>NUCLEOTIDE SEQUENCE [LARGE SCALE GENOMIC DNA]</scope>
    <source>
        <strain evidence="6">DSM 14350 / EX-H1</strain>
    </source>
</reference>
<dbReference type="eggNOG" id="COG1525">
    <property type="taxonomic scope" value="Bacteria"/>
</dbReference>
<gene>
    <name evidence="5" type="ordered locus">PERMA_0640</name>
</gene>
<dbReference type="EMBL" id="CP001230">
    <property type="protein sequence ID" value="ACO04369.1"/>
    <property type="molecule type" value="Genomic_DNA"/>
</dbReference>